<dbReference type="InterPro" id="IPR011109">
    <property type="entry name" value="DNA_bind_recombinase_dom"/>
</dbReference>
<dbReference type="InterPro" id="IPR025827">
    <property type="entry name" value="Zn_ribbon_recom_dom"/>
</dbReference>
<dbReference type="PANTHER" id="PTHR30461:SF23">
    <property type="entry name" value="DNA RECOMBINASE-RELATED"/>
    <property type="match status" value="1"/>
</dbReference>
<reference evidence="3" key="1">
    <citation type="submission" date="2020-09" db="EMBL/GenBank/DDBJ databases">
        <title>Rhizobia associated with sainfoin plants.</title>
        <authorList>
            <person name="Asharfi S."/>
            <person name="Kuzmanovic N."/>
            <person name="Bunk B."/>
            <person name="Sproeer C."/>
            <person name="Becker M."/>
            <person name="Thuenen T."/>
        </authorList>
    </citation>
    <scope>NUCLEOTIDE SEQUENCE</scope>
    <source>
        <strain evidence="3">OM4</strain>
    </source>
</reference>
<dbReference type="CDD" id="cd00338">
    <property type="entry name" value="Ser_Recombinase"/>
    <property type="match status" value="1"/>
</dbReference>
<feature type="domain" description="Resolvase/invertase-type recombinase catalytic" evidence="1">
    <location>
        <begin position="20"/>
        <end position="171"/>
    </location>
</feature>
<dbReference type="InterPro" id="IPR050639">
    <property type="entry name" value="SSR_resolvase"/>
</dbReference>
<dbReference type="InterPro" id="IPR036162">
    <property type="entry name" value="Resolvase-like_N_sf"/>
</dbReference>
<dbReference type="Proteomes" id="UP001058098">
    <property type="component" value="Chromosome"/>
</dbReference>
<dbReference type="Pfam" id="PF07508">
    <property type="entry name" value="Recombinase"/>
    <property type="match status" value="1"/>
</dbReference>
<keyword evidence="4" id="KW-1185">Reference proteome</keyword>
<dbReference type="PROSITE" id="PS51737">
    <property type="entry name" value="RECOMBINASE_DNA_BIND"/>
    <property type="match status" value="1"/>
</dbReference>
<dbReference type="Pfam" id="PF13408">
    <property type="entry name" value="Zn_ribbon_recom"/>
    <property type="match status" value="1"/>
</dbReference>
<dbReference type="PANTHER" id="PTHR30461">
    <property type="entry name" value="DNA-INVERTASE FROM LAMBDOID PROPHAGE"/>
    <property type="match status" value="1"/>
</dbReference>
<evidence type="ECO:0000313" key="3">
    <source>
        <dbReference type="EMBL" id="UVC15392.1"/>
    </source>
</evidence>
<dbReference type="Pfam" id="PF00239">
    <property type="entry name" value="Resolvase"/>
    <property type="match status" value="1"/>
</dbReference>
<dbReference type="EMBL" id="CP062229">
    <property type="protein sequence ID" value="UVC15392.1"/>
    <property type="molecule type" value="Genomic_DNA"/>
</dbReference>
<proteinExistence type="predicted"/>
<name>A0ABY5QY56_9HYPH</name>
<protein>
    <submittedName>
        <fullName evidence="3">Recombinase family protein</fullName>
    </submittedName>
</protein>
<dbReference type="SMART" id="SM00857">
    <property type="entry name" value="Resolvase"/>
    <property type="match status" value="1"/>
</dbReference>
<evidence type="ECO:0000313" key="4">
    <source>
        <dbReference type="Proteomes" id="UP001058098"/>
    </source>
</evidence>
<sequence length="701" mass="79849">MLAIPSSSDERLTAVRRSKFAYVYVRQSSINQVRHHQESTELQYSLVDRAVRLGWPPDRVVVIDEDLGKSGNGQVERGGFQRLIAEIGLGNAGLVVSLDASRLARNNRDWHQLLELCSLFGVVIADGERLYDPCAYHDRLLLGLSGIMSEAELHQIRIRLHQGERQKAARGELRIPLPGGLAYNRSGQIVFNPDEEVQARLRLIFDKFRELQTARRVMRYLRTHDLCVPVRPLRGPAPHELLWRDATIAHVHHILHNPAYAGAYVYGRRQINAVRQGPGSHRATSKVAIDDWEVCIKDAHPGYINWEEFMANQRRLADNTNRYEAGHRGAARKGIALLQGLAVCGQCGRRMTVRYSGPDSACPVYCCLADRNQTGSSLCQEVRAPAVDELVARILLKSLEPDQIAIAIAALDEIAEETRSLEKQWALRRERSRYDAERARRQYDAVEPENRLVARTLEKAWEDKLRLVDGIEQEYRRWRDREPLVLQAQDHAALQELAENLPAIWHSETTQPEDRKRILRFIVQEVILDQKKIRGQVIIRILWQTGATSEHQIQRRVQSYDRDYGELELVRERITELNSAGAMDRQIAKILNDEGVRSARGKLFSYENIWLLRHRLGIPTAKINGVAANPPRWPDGTYSVQGAATAIGVTAQTIFDYLAQGLVHGRQSTKGQPWQISLSSDQIDQLQRRLQRTRRLRKGAS</sequence>
<gene>
    <name evidence="3" type="ORF">IHQ72_33790</name>
</gene>
<dbReference type="Gene3D" id="3.40.50.1390">
    <property type="entry name" value="Resolvase, N-terminal catalytic domain"/>
    <property type="match status" value="1"/>
</dbReference>
<dbReference type="RefSeq" id="WP_258120199.1">
    <property type="nucleotide sequence ID" value="NZ_CP062229.1"/>
</dbReference>
<organism evidence="3 4">
    <name type="scientific">Mesorhizobium onobrychidis</name>
    <dbReference type="NCBI Taxonomy" id="2775404"/>
    <lineage>
        <taxon>Bacteria</taxon>
        <taxon>Pseudomonadati</taxon>
        <taxon>Pseudomonadota</taxon>
        <taxon>Alphaproteobacteria</taxon>
        <taxon>Hyphomicrobiales</taxon>
        <taxon>Phyllobacteriaceae</taxon>
        <taxon>Mesorhizobium</taxon>
    </lineage>
</organism>
<dbReference type="InterPro" id="IPR006119">
    <property type="entry name" value="Resolv_N"/>
</dbReference>
<dbReference type="PROSITE" id="PS51736">
    <property type="entry name" value="RECOMBINASES_3"/>
    <property type="match status" value="1"/>
</dbReference>
<accession>A0ABY5QY56</accession>
<feature type="domain" description="Recombinase" evidence="2">
    <location>
        <begin position="178"/>
        <end position="323"/>
    </location>
</feature>
<evidence type="ECO:0000259" key="1">
    <source>
        <dbReference type="PROSITE" id="PS51736"/>
    </source>
</evidence>
<dbReference type="SUPFAM" id="SSF53041">
    <property type="entry name" value="Resolvase-like"/>
    <property type="match status" value="1"/>
</dbReference>
<evidence type="ECO:0000259" key="2">
    <source>
        <dbReference type="PROSITE" id="PS51737"/>
    </source>
</evidence>
<dbReference type="InterPro" id="IPR038109">
    <property type="entry name" value="DNA_bind_recomb_sf"/>
</dbReference>
<dbReference type="Gene3D" id="3.90.1750.20">
    <property type="entry name" value="Putative Large Serine Recombinase, Chain B, Domain 2"/>
    <property type="match status" value="1"/>
</dbReference>